<dbReference type="PROSITE" id="PS01076">
    <property type="entry name" value="ACETATE_KINASE_2"/>
    <property type="match status" value="1"/>
</dbReference>
<evidence type="ECO:0000256" key="7">
    <source>
        <dbReference type="ARBA" id="ARBA00022840"/>
    </source>
</evidence>
<name>Q67ND2_SYMTH</name>
<comment type="subcellular location">
    <subcellularLocation>
        <location evidence="1 9">Cytoplasm</location>
    </subcellularLocation>
</comment>
<dbReference type="STRING" id="292459.STH1826"/>
<dbReference type="KEGG" id="sth:STH1826"/>
<comment type="catalytic activity">
    <reaction evidence="8 9">
        <text>butanoate + ATP = butanoyl phosphate + ADP</text>
        <dbReference type="Rhea" id="RHEA:13585"/>
        <dbReference type="ChEBI" id="CHEBI:17968"/>
        <dbReference type="ChEBI" id="CHEBI:30616"/>
        <dbReference type="ChEBI" id="CHEBI:58079"/>
        <dbReference type="ChEBI" id="CHEBI:456216"/>
        <dbReference type="EC" id="2.7.2.7"/>
    </reaction>
</comment>
<dbReference type="GO" id="GO:0008776">
    <property type="term" value="F:acetate kinase activity"/>
    <property type="evidence" value="ECO:0007669"/>
    <property type="project" value="TreeGrafter"/>
</dbReference>
<dbReference type="GO" id="GO:0006083">
    <property type="term" value="P:acetate metabolic process"/>
    <property type="evidence" value="ECO:0007669"/>
    <property type="project" value="TreeGrafter"/>
</dbReference>
<organism evidence="11 12">
    <name type="scientific">Symbiobacterium thermophilum (strain DSM 24528 / JCM 14929 / IAM 14863 / T)</name>
    <dbReference type="NCBI Taxonomy" id="292459"/>
    <lineage>
        <taxon>Bacteria</taxon>
        <taxon>Bacillati</taxon>
        <taxon>Bacillota</taxon>
        <taxon>Clostridia</taxon>
        <taxon>Eubacteriales</taxon>
        <taxon>Symbiobacteriaceae</taxon>
        <taxon>Symbiobacterium</taxon>
    </lineage>
</organism>
<dbReference type="PANTHER" id="PTHR21060:SF3">
    <property type="entry name" value="BUTYRATE KINASE 2-RELATED"/>
    <property type="match status" value="1"/>
</dbReference>
<evidence type="ECO:0000256" key="2">
    <source>
        <dbReference type="ARBA" id="ARBA00008748"/>
    </source>
</evidence>
<dbReference type="PROSITE" id="PS01075">
    <property type="entry name" value="ACETATE_KINASE_1"/>
    <property type="match status" value="1"/>
</dbReference>
<evidence type="ECO:0000256" key="6">
    <source>
        <dbReference type="ARBA" id="ARBA00022777"/>
    </source>
</evidence>
<dbReference type="PRINTS" id="PR00471">
    <property type="entry name" value="ACETATEKNASE"/>
</dbReference>
<keyword evidence="5 9" id="KW-0547">Nucleotide-binding</keyword>
<dbReference type="Pfam" id="PF00871">
    <property type="entry name" value="Acetate_kinase"/>
    <property type="match status" value="1"/>
</dbReference>
<dbReference type="NCBIfam" id="NF002834">
    <property type="entry name" value="PRK03011.1-5"/>
    <property type="match status" value="1"/>
</dbReference>
<dbReference type="RefSeq" id="WP_011195954.1">
    <property type="nucleotide sequence ID" value="NC_006177.1"/>
</dbReference>
<comment type="similarity">
    <text evidence="2 9 10">Belongs to the acetokinase family.</text>
</comment>
<evidence type="ECO:0000256" key="9">
    <source>
        <dbReference type="HAMAP-Rule" id="MF_00542"/>
    </source>
</evidence>
<dbReference type="InterPro" id="IPR000890">
    <property type="entry name" value="Aliphatic_acid_kin_short-chain"/>
</dbReference>
<dbReference type="OrthoDB" id="9771859at2"/>
<dbReference type="HOGENOM" id="CLU_048716_0_0_9"/>
<protein>
    <recommendedName>
        <fullName evidence="9">Probable butyrate kinase</fullName>
        <shortName evidence="9">BK</shortName>
        <ecNumber evidence="9">2.7.2.7</ecNumber>
    </recommendedName>
    <alternativeName>
        <fullName evidence="9">Branched-chain carboxylic acid kinase</fullName>
    </alternativeName>
</protein>
<dbReference type="PIRSF" id="PIRSF036458">
    <property type="entry name" value="Butyrate_kin"/>
    <property type="match status" value="1"/>
</dbReference>
<dbReference type="SUPFAM" id="SSF53067">
    <property type="entry name" value="Actin-like ATPase domain"/>
    <property type="match status" value="2"/>
</dbReference>
<keyword evidence="4 9" id="KW-0808">Transferase</keyword>
<dbReference type="InterPro" id="IPR043129">
    <property type="entry name" value="ATPase_NBD"/>
</dbReference>
<evidence type="ECO:0000256" key="4">
    <source>
        <dbReference type="ARBA" id="ARBA00022679"/>
    </source>
</evidence>
<dbReference type="InterPro" id="IPR023865">
    <property type="entry name" value="Aliphatic_acid_kinase_CS"/>
</dbReference>
<dbReference type="EC" id="2.7.2.7" evidence="9"/>
<dbReference type="AlphaFoldDB" id="Q67ND2"/>
<proteinExistence type="inferred from homology"/>
<evidence type="ECO:0000256" key="5">
    <source>
        <dbReference type="ARBA" id="ARBA00022741"/>
    </source>
</evidence>
<dbReference type="Proteomes" id="UP000000417">
    <property type="component" value="Chromosome"/>
</dbReference>
<dbReference type="eggNOG" id="COG3426">
    <property type="taxonomic scope" value="Bacteria"/>
</dbReference>
<dbReference type="EMBL" id="AP006840">
    <property type="protein sequence ID" value="BAD40811.1"/>
    <property type="molecule type" value="Genomic_DNA"/>
</dbReference>
<evidence type="ECO:0000256" key="3">
    <source>
        <dbReference type="ARBA" id="ARBA00022490"/>
    </source>
</evidence>
<dbReference type="HAMAP" id="MF_00542">
    <property type="entry name" value="Butyrate_kinase"/>
    <property type="match status" value="1"/>
</dbReference>
<dbReference type="InterPro" id="IPR011245">
    <property type="entry name" value="Butyrate_kin"/>
</dbReference>
<evidence type="ECO:0000313" key="12">
    <source>
        <dbReference type="Proteomes" id="UP000000417"/>
    </source>
</evidence>
<evidence type="ECO:0000256" key="10">
    <source>
        <dbReference type="RuleBase" id="RU003835"/>
    </source>
</evidence>
<dbReference type="NCBIfam" id="TIGR02707">
    <property type="entry name" value="butyr_kinase"/>
    <property type="match status" value="1"/>
</dbReference>
<keyword evidence="7 9" id="KW-0067">ATP-binding</keyword>
<keyword evidence="12" id="KW-1185">Reference proteome</keyword>
<dbReference type="GO" id="GO:0047761">
    <property type="term" value="F:butyrate kinase activity"/>
    <property type="evidence" value="ECO:0007669"/>
    <property type="project" value="UniProtKB-UniRule"/>
</dbReference>
<reference evidence="11 12" key="1">
    <citation type="journal article" date="2004" name="Nucleic Acids Res.">
        <title>Genome sequence of Symbiobacterium thermophilum, an uncultivable bacterium that depends on microbial commensalism.</title>
        <authorList>
            <person name="Ueda K."/>
            <person name="Yamashita A."/>
            <person name="Ishikawa J."/>
            <person name="Shimada M."/>
            <person name="Watsuji T."/>
            <person name="Morimura K."/>
            <person name="Ikeda H."/>
            <person name="Hattori M."/>
            <person name="Beppu T."/>
        </authorList>
    </citation>
    <scope>NUCLEOTIDE SEQUENCE [LARGE SCALE GENOMIC DNA]</scope>
    <source>
        <strain evidence="12">T / IAM 14863</strain>
    </source>
</reference>
<sequence>MQQRLLIINPGSTSTKIAVYDDDSPLFAETLRHSAADLACFRDVAAQFPFRRDLILEALDAHGVSLSSLTAVVGRGGLLRPVRGGTYRVDAAMLAELSRAAHGEHASNLGALLAHEIAQAAGGVPAFIVDPVVVDELEPVARLTGLPEMPRRSVFHALNQKAVARRAAADLGRAYTEVNLVVVHLGGGISVGAHRRGRVVDVNNALDGEGPMAPERAGTVPSLGLVHLAFSWQHTLREVGRMLVGRGGLVAHVGTNDARRVEERIAAGDEAARVAYRAMAYQVAKEVGRAAVALGGQVDRIVLTGGLAHSEMLTGWIAEQVEWIAPVAVYPGEDEMAALAAGALRVLRGEEPAQVYGEAGE</sequence>
<evidence type="ECO:0000256" key="8">
    <source>
        <dbReference type="ARBA" id="ARBA00048596"/>
    </source>
</evidence>
<keyword evidence="3 9" id="KW-0963">Cytoplasm</keyword>
<dbReference type="PANTHER" id="PTHR21060">
    <property type="entry name" value="ACETATE KINASE"/>
    <property type="match status" value="1"/>
</dbReference>
<evidence type="ECO:0000313" key="11">
    <source>
        <dbReference type="EMBL" id="BAD40811.1"/>
    </source>
</evidence>
<evidence type="ECO:0000256" key="1">
    <source>
        <dbReference type="ARBA" id="ARBA00004496"/>
    </source>
</evidence>
<dbReference type="CDD" id="cd24011">
    <property type="entry name" value="ASKHA_NBD_BK"/>
    <property type="match status" value="1"/>
</dbReference>
<dbReference type="GO" id="GO:0005737">
    <property type="term" value="C:cytoplasm"/>
    <property type="evidence" value="ECO:0007669"/>
    <property type="project" value="UniProtKB-SubCell"/>
</dbReference>
<keyword evidence="6 9" id="KW-0418">Kinase</keyword>
<dbReference type="Gene3D" id="3.30.420.40">
    <property type="match status" value="2"/>
</dbReference>
<dbReference type="GO" id="GO:0005524">
    <property type="term" value="F:ATP binding"/>
    <property type="evidence" value="ECO:0007669"/>
    <property type="project" value="UniProtKB-KW"/>
</dbReference>
<accession>Q67ND2</accession>
<gene>
    <name evidence="9" type="primary">buk</name>
    <name evidence="11" type="ordered locus">STH1826</name>
</gene>